<sequence>MINRKSLFENNCISQDNPDGFDLSGFVDLTWNESERKTVISYLKSFECVLWSPGIVWCRFRCRQKRIGGPYFFDDGFYRWSNIDLHYIESHYIKLPSEVITHILNRKHLIHTETYSQYIESSEEVKEFAKTQKTFLTPGFDGELWLIPSEFKVNSAVLKFFRQFGGLYDLSTKALIDYIRSDKKLLLEKKFDYADYFEIDKTAKDLGIILEFIEKD</sequence>
<dbReference type="RefSeq" id="WP_036943112.1">
    <property type="nucleotide sequence ID" value="NZ_JQKC01000020.1"/>
</dbReference>
<evidence type="ECO:0000313" key="1">
    <source>
        <dbReference type="EMBL" id="KNY25488.1"/>
    </source>
</evidence>
<dbReference type="EMBL" id="LGTC01000001">
    <property type="protein sequence ID" value="KNY25488.1"/>
    <property type="molecule type" value="Genomic_DNA"/>
</dbReference>
<dbReference type="OrthoDB" id="275232at2"/>
<gene>
    <name evidence="1" type="ORF">Bccel_0748</name>
</gene>
<comment type="caution">
    <text evidence="1">The sequence shown here is derived from an EMBL/GenBank/DDBJ whole genome shotgun (WGS) entry which is preliminary data.</text>
</comment>
<proteinExistence type="predicted"/>
<accession>A0A0L6JIG6</accession>
<organism evidence="1 2">
    <name type="scientific">Pseudobacteroides cellulosolvens ATCC 35603 = DSM 2933</name>
    <dbReference type="NCBI Taxonomy" id="398512"/>
    <lineage>
        <taxon>Bacteria</taxon>
        <taxon>Bacillati</taxon>
        <taxon>Bacillota</taxon>
        <taxon>Clostridia</taxon>
        <taxon>Eubacteriales</taxon>
        <taxon>Oscillospiraceae</taxon>
        <taxon>Pseudobacteroides</taxon>
    </lineage>
</organism>
<evidence type="ECO:0000313" key="2">
    <source>
        <dbReference type="Proteomes" id="UP000036923"/>
    </source>
</evidence>
<dbReference type="STRING" id="398512.Bccel_0748"/>
<protein>
    <submittedName>
        <fullName evidence="1">Uncharacterized protein</fullName>
    </submittedName>
</protein>
<dbReference type="Proteomes" id="UP000036923">
    <property type="component" value="Unassembled WGS sequence"/>
</dbReference>
<keyword evidence="2" id="KW-1185">Reference proteome</keyword>
<dbReference type="AlphaFoldDB" id="A0A0L6JIG6"/>
<reference evidence="2" key="1">
    <citation type="submission" date="2015-07" db="EMBL/GenBank/DDBJ databases">
        <title>Near-Complete Genome Sequence of the Cellulolytic Bacterium Bacteroides (Pseudobacteroides) cellulosolvens ATCC 35603.</title>
        <authorList>
            <person name="Dassa B."/>
            <person name="Utturkar S.M."/>
            <person name="Klingeman D.M."/>
            <person name="Hurt R.A."/>
            <person name="Keller M."/>
            <person name="Xu J."/>
            <person name="Reddy Y.H.K."/>
            <person name="Borovok I."/>
            <person name="Grinberg I.R."/>
            <person name="Lamed R."/>
            <person name="Zhivin O."/>
            <person name="Bayer E.A."/>
            <person name="Brown S.D."/>
        </authorList>
    </citation>
    <scope>NUCLEOTIDE SEQUENCE [LARGE SCALE GENOMIC DNA]</scope>
    <source>
        <strain evidence="2">DSM 2933</strain>
    </source>
</reference>
<name>A0A0L6JIG6_9FIRM</name>